<accession>A0ABS1X3R3</accession>
<dbReference type="SUPFAM" id="SSF51556">
    <property type="entry name" value="Metallo-dependent hydrolases"/>
    <property type="match status" value="1"/>
</dbReference>
<proteinExistence type="inferred from homology"/>
<organism evidence="4 5">
    <name type="scientific">Steroidobacter gossypii</name>
    <dbReference type="NCBI Taxonomy" id="2805490"/>
    <lineage>
        <taxon>Bacteria</taxon>
        <taxon>Pseudomonadati</taxon>
        <taxon>Pseudomonadota</taxon>
        <taxon>Gammaproteobacteria</taxon>
        <taxon>Steroidobacterales</taxon>
        <taxon>Steroidobacteraceae</taxon>
        <taxon>Steroidobacter</taxon>
    </lineage>
</organism>
<dbReference type="InterPro" id="IPR011042">
    <property type="entry name" value="6-blade_b-propeller_TolB-like"/>
</dbReference>
<comment type="similarity">
    <text evidence="1">Belongs to the TolB family.</text>
</comment>
<dbReference type="Gene3D" id="3.30.110.90">
    <property type="entry name" value="Amidohydrolase"/>
    <property type="match status" value="1"/>
</dbReference>
<dbReference type="SUPFAM" id="SSF82171">
    <property type="entry name" value="DPP6 N-terminal domain-like"/>
    <property type="match status" value="1"/>
</dbReference>
<dbReference type="EMBL" id="JAEVLS010000006">
    <property type="protein sequence ID" value="MBM0107864.1"/>
    <property type="molecule type" value="Genomic_DNA"/>
</dbReference>
<dbReference type="InterPro" id="IPR011059">
    <property type="entry name" value="Metal-dep_hydrolase_composite"/>
</dbReference>
<name>A0ABS1X3R3_9GAMM</name>
<dbReference type="InterPro" id="IPR006680">
    <property type="entry name" value="Amidohydro-rel"/>
</dbReference>
<dbReference type="InterPro" id="IPR032466">
    <property type="entry name" value="Metal_Hydrolase"/>
</dbReference>
<reference evidence="4 5" key="1">
    <citation type="journal article" date="2021" name="Int. J. Syst. Evol. Microbiol.">
        <title>Steroidobacter gossypii sp. nov., isolated from soil of cotton cropping field.</title>
        <authorList>
            <person name="Huang R."/>
            <person name="Yang S."/>
            <person name="Zhen C."/>
            <person name="Liu W."/>
        </authorList>
    </citation>
    <scope>NUCLEOTIDE SEQUENCE [LARGE SCALE GENOMIC DNA]</scope>
    <source>
        <strain evidence="4 5">S1-65</strain>
    </source>
</reference>
<keyword evidence="5" id="KW-1185">Reference proteome</keyword>
<evidence type="ECO:0000256" key="1">
    <source>
        <dbReference type="ARBA" id="ARBA00009820"/>
    </source>
</evidence>
<dbReference type="PANTHER" id="PTHR36842:SF1">
    <property type="entry name" value="PROTEIN TOLB"/>
    <property type="match status" value="1"/>
</dbReference>
<dbReference type="Gene3D" id="3.20.20.140">
    <property type="entry name" value="Metal-dependent hydrolases"/>
    <property type="match status" value="1"/>
</dbReference>
<dbReference type="InterPro" id="IPR011659">
    <property type="entry name" value="WD40"/>
</dbReference>
<dbReference type="PANTHER" id="PTHR36842">
    <property type="entry name" value="PROTEIN TOLB HOMOLOG"/>
    <property type="match status" value="1"/>
</dbReference>
<dbReference type="Pfam" id="PF07676">
    <property type="entry name" value="PD40"/>
    <property type="match status" value="4"/>
</dbReference>
<sequence length="1057" mass="115522">MLKSALITVLVSLGTASASTLPLTTPRHVGFETDEGTWMAPDISPDGKSILFDLLGDIYALDAAGGRARPLLSGTAFEANPVFSPDGKQFAFVSDRSGANNLWIANVDGSDPRQISQDEGAVLWTSPSWSPDGEYVYASRMTHSTLAFEVFMFNKHGGRGTQVTKARPSGSEDFDNRRNVLGAVVSPDGRYLYFASKIGTTWSDKEPPQWSITRRDLRNGQDHQIIQSHGEAMQPALSHDGRRLVYASRYQNDTGLRIRDLSSGDDQWLLYPIDDDGHNGGYYANLLPRYTFTSDDRALILSSGGKLQRLSLVDRSLTDIPFTAQVELDIGPQTRVEQREETGPVRVRVIQRPRQSPDGRSVVFSALGQLYLLDLQPGAKPRALGAGYQPSWSADGRSIAFVTWSARDGGHVWSMAARGRSAPKQLTNVSAYYTEPVFAPDGKSVLALRASHYDRLRASSEIDPSRATDIIRLPAAGGEAHLVAHAYGARLLDFGSEPDLIRFYSPEGVKTLRLDEPSAEPRRVVVIEARHPSQYVESARPAEEVRLSPDGRWALARTASQLYLVSVPPSMTADPPVVNLKAPSTRVVKLTSVGADYFAWADGGRTITWSVGASFRRVPLSALADAEKTAERFDAVVEVGRDIPEGSVVLRGATVITMRGDEVLRNADVVVVNNKIVGVGAQGSVDVPEGAVVRDVSGKYIVPGFIDTHAHWAEMRRDILEPNQWPFLANLAYGVTSGLDVQPFTVDVFGYQDMIDAGLMLGPRAYSTGPGVFVNSEINSEADARNVLTRYRDYYRTRNIKSYMVGGRKERQFMIQGASALGMMPTTEGASDLHLNLTHALDGFAGNEHALPVSPLRKDVVELFAKSRIAYTPTISVLYGGRPALYEMTIRHVPQADAKVRRFMPPGVLDVKTRTVKWSRPEDQTYASFAADAVAIQRAGGLVGMGSHGEMQGIGYHWELEAYASGGATPHEVLRAATIGSAEVIGRAGALGSLEVGKFADLLVLDRNPLVDVTNTVSLSLVMKNGRLYDANTLDEVWPRQKALEAQWFWNEAPPRR</sequence>
<dbReference type="RefSeq" id="WP_203169977.1">
    <property type="nucleotide sequence ID" value="NZ_JAEVLS010000006.1"/>
</dbReference>
<protein>
    <submittedName>
        <fullName evidence="4">PD40 domain-containing protein</fullName>
    </submittedName>
</protein>
<evidence type="ECO:0000313" key="4">
    <source>
        <dbReference type="EMBL" id="MBM0107864.1"/>
    </source>
</evidence>
<dbReference type="Pfam" id="PF01979">
    <property type="entry name" value="Amidohydro_1"/>
    <property type="match status" value="1"/>
</dbReference>
<dbReference type="Gene3D" id="2.120.10.30">
    <property type="entry name" value="TolB, C-terminal domain"/>
    <property type="match status" value="3"/>
</dbReference>
<feature type="chain" id="PRO_5047171640" evidence="2">
    <location>
        <begin position="19"/>
        <end position="1057"/>
    </location>
</feature>
<dbReference type="Gene3D" id="2.30.40.10">
    <property type="entry name" value="Urease, subunit C, domain 1"/>
    <property type="match status" value="2"/>
</dbReference>
<comment type="caution">
    <text evidence="4">The sequence shown here is derived from an EMBL/GenBank/DDBJ whole genome shotgun (WGS) entry which is preliminary data.</text>
</comment>
<dbReference type="SUPFAM" id="SSF51338">
    <property type="entry name" value="Composite domain of metallo-dependent hydrolases"/>
    <property type="match status" value="1"/>
</dbReference>
<feature type="domain" description="Amidohydrolase-related" evidence="3">
    <location>
        <begin position="934"/>
        <end position="1028"/>
    </location>
</feature>
<dbReference type="Gene3D" id="1.20.58.520">
    <property type="entry name" value="Amidohydrolase"/>
    <property type="match status" value="1"/>
</dbReference>
<dbReference type="Pfam" id="PF26549">
    <property type="entry name" value="Tricorn_N"/>
    <property type="match status" value="1"/>
</dbReference>
<dbReference type="Proteomes" id="UP000661077">
    <property type="component" value="Unassembled WGS sequence"/>
</dbReference>
<evidence type="ECO:0000259" key="3">
    <source>
        <dbReference type="Pfam" id="PF01979"/>
    </source>
</evidence>
<feature type="signal peptide" evidence="2">
    <location>
        <begin position="1"/>
        <end position="18"/>
    </location>
</feature>
<evidence type="ECO:0000256" key="2">
    <source>
        <dbReference type="SAM" id="SignalP"/>
    </source>
</evidence>
<evidence type="ECO:0000313" key="5">
    <source>
        <dbReference type="Proteomes" id="UP000661077"/>
    </source>
</evidence>
<keyword evidence="2" id="KW-0732">Signal</keyword>
<dbReference type="SUPFAM" id="SSF69304">
    <property type="entry name" value="Tricorn protease N-terminal domain"/>
    <property type="match status" value="1"/>
</dbReference>
<gene>
    <name evidence="4" type="ORF">JM946_24280</name>
</gene>